<organism evidence="2 3">
    <name type="scientific">Candidatus Aquicultor secundus</name>
    <dbReference type="NCBI Taxonomy" id="1973895"/>
    <lineage>
        <taxon>Bacteria</taxon>
        <taxon>Bacillati</taxon>
        <taxon>Actinomycetota</taxon>
        <taxon>Candidatus Aquicultoria</taxon>
        <taxon>Candidatus Aquicultorales</taxon>
        <taxon>Candidatus Aquicultoraceae</taxon>
        <taxon>Candidatus Aquicultor</taxon>
    </lineage>
</organism>
<protein>
    <recommendedName>
        <fullName evidence="1">Intracellular proteinase inhibitor BsuPI domain-containing protein</fullName>
    </recommendedName>
</protein>
<dbReference type="AlphaFoldDB" id="A0A2M7TAG1"/>
<evidence type="ECO:0000313" key="2">
    <source>
        <dbReference type="EMBL" id="PIZ41952.1"/>
    </source>
</evidence>
<evidence type="ECO:0000259" key="1">
    <source>
        <dbReference type="Pfam" id="PF12690"/>
    </source>
</evidence>
<gene>
    <name evidence="2" type="ORF">COY37_01325</name>
</gene>
<dbReference type="EMBL" id="PFNG01000036">
    <property type="protein sequence ID" value="PIZ41952.1"/>
    <property type="molecule type" value="Genomic_DNA"/>
</dbReference>
<dbReference type="Pfam" id="PF12690">
    <property type="entry name" value="BsuPI"/>
    <property type="match status" value="1"/>
</dbReference>
<dbReference type="RefSeq" id="WP_286677847.1">
    <property type="nucleotide sequence ID" value="NZ_MNXI01000040.1"/>
</dbReference>
<accession>A0A2M7TAG1</accession>
<sequence>MSASRIVVLVVAAFLIGVLAYAVAFRSERTFSLAPGKQTSGDKEARVVASDTKAEKVIDYLKISVEIPSNSIKLGELLHFNISVENVGSKPRELVFNSSQKFDIRIEDKTGATVWTWSDGRMFAQMIEEVTLEPHETTSFTAMWPMQDKQGNTVQPGNYKAFAKVVANGVKDKDVELGFTLKADD</sequence>
<feature type="domain" description="Intracellular proteinase inhibitor BsuPI" evidence="1">
    <location>
        <begin position="74"/>
        <end position="168"/>
    </location>
</feature>
<dbReference type="InterPro" id="IPR038144">
    <property type="entry name" value="IPI"/>
</dbReference>
<dbReference type="Proteomes" id="UP000230956">
    <property type="component" value="Unassembled WGS sequence"/>
</dbReference>
<name>A0A2M7TAG1_9ACTN</name>
<dbReference type="Gene3D" id="2.60.40.2360">
    <property type="entry name" value="Intracellular proteinase inhibitor BsuPI"/>
    <property type="match status" value="1"/>
</dbReference>
<evidence type="ECO:0000313" key="3">
    <source>
        <dbReference type="Proteomes" id="UP000230956"/>
    </source>
</evidence>
<reference evidence="3" key="1">
    <citation type="submission" date="2017-09" db="EMBL/GenBank/DDBJ databases">
        <title>Depth-based differentiation of microbial function through sediment-hosted aquifers and enrichment of novel symbionts in the deep terrestrial subsurface.</title>
        <authorList>
            <person name="Probst A.J."/>
            <person name="Ladd B."/>
            <person name="Jarett J.K."/>
            <person name="Geller-Mcgrath D.E."/>
            <person name="Sieber C.M.K."/>
            <person name="Emerson J.B."/>
            <person name="Anantharaman K."/>
            <person name="Thomas B.C."/>
            <person name="Malmstrom R."/>
            <person name="Stieglmeier M."/>
            <person name="Klingl A."/>
            <person name="Woyke T."/>
            <person name="Ryan C.M."/>
            <person name="Banfield J.F."/>
        </authorList>
    </citation>
    <scope>NUCLEOTIDE SEQUENCE [LARGE SCALE GENOMIC DNA]</scope>
</reference>
<dbReference type="InterPro" id="IPR020481">
    <property type="entry name" value="Intracell_prot_inh_BsuPI"/>
</dbReference>
<proteinExistence type="predicted"/>
<comment type="caution">
    <text evidence="2">The sequence shown here is derived from an EMBL/GenBank/DDBJ whole genome shotgun (WGS) entry which is preliminary data.</text>
</comment>